<keyword evidence="3" id="KW-1185">Reference proteome</keyword>
<reference evidence="2" key="1">
    <citation type="submission" date="2022-03" db="EMBL/GenBank/DDBJ databases">
        <authorList>
            <person name="Tunstrom K."/>
        </authorList>
    </citation>
    <scope>NUCLEOTIDE SEQUENCE</scope>
</reference>
<gene>
    <name evidence="2" type="ORF">EEDITHA_LOCUS17409</name>
</gene>
<evidence type="ECO:0000313" key="3">
    <source>
        <dbReference type="Proteomes" id="UP001153954"/>
    </source>
</evidence>
<evidence type="ECO:0000313" key="2">
    <source>
        <dbReference type="EMBL" id="CAH2102834.1"/>
    </source>
</evidence>
<dbReference type="EMBL" id="CAKOGL010000025">
    <property type="protein sequence ID" value="CAH2102834.1"/>
    <property type="molecule type" value="Genomic_DNA"/>
</dbReference>
<accession>A0AAU9UZ50</accession>
<sequence>MAFCHNIWNFPFITAYPVSQGVGVYSYQDTAGNRYGGTFDPKDTFTPYGDPFGAPFNDIDFFMPDFFRNYDNILQQVFGSDIESQRLASHAARKAYDVTYNRGGYNYNFFRFPYFGGDPFGPGSFIPNMDNSPYQSAFASAAAGPGYRHQVAAINPASAGMRNVDVTSRSGGGDGDPNFVSVSSSSYASSSNVDGKVMGYRGAETVVNENGKITKYKVHN</sequence>
<dbReference type="Proteomes" id="UP001153954">
    <property type="component" value="Unassembled WGS sequence"/>
</dbReference>
<comment type="caution">
    <text evidence="2">The sequence shown here is derived from an EMBL/GenBank/DDBJ whole genome shotgun (WGS) entry which is preliminary data.</text>
</comment>
<name>A0AAU9UZ50_EUPED</name>
<feature type="compositionally biased region" description="Low complexity" evidence="1">
    <location>
        <begin position="180"/>
        <end position="189"/>
    </location>
</feature>
<feature type="region of interest" description="Disordered" evidence="1">
    <location>
        <begin position="164"/>
        <end position="189"/>
    </location>
</feature>
<dbReference type="AlphaFoldDB" id="A0AAU9UZ50"/>
<evidence type="ECO:0008006" key="4">
    <source>
        <dbReference type="Google" id="ProtNLM"/>
    </source>
</evidence>
<evidence type="ECO:0000256" key="1">
    <source>
        <dbReference type="SAM" id="MobiDB-lite"/>
    </source>
</evidence>
<protein>
    <recommendedName>
        <fullName evidence="4">Seroin transcript 2A</fullName>
    </recommendedName>
</protein>
<proteinExistence type="predicted"/>
<organism evidence="2 3">
    <name type="scientific">Euphydryas editha</name>
    <name type="common">Edith's checkerspot</name>
    <dbReference type="NCBI Taxonomy" id="104508"/>
    <lineage>
        <taxon>Eukaryota</taxon>
        <taxon>Metazoa</taxon>
        <taxon>Ecdysozoa</taxon>
        <taxon>Arthropoda</taxon>
        <taxon>Hexapoda</taxon>
        <taxon>Insecta</taxon>
        <taxon>Pterygota</taxon>
        <taxon>Neoptera</taxon>
        <taxon>Endopterygota</taxon>
        <taxon>Lepidoptera</taxon>
        <taxon>Glossata</taxon>
        <taxon>Ditrysia</taxon>
        <taxon>Papilionoidea</taxon>
        <taxon>Nymphalidae</taxon>
        <taxon>Nymphalinae</taxon>
        <taxon>Euphydryas</taxon>
    </lineage>
</organism>